<dbReference type="EMBL" id="BK015507">
    <property type="protein sequence ID" value="DAE10328.1"/>
    <property type="molecule type" value="Genomic_DNA"/>
</dbReference>
<name>A0A8S5PUA7_9CAUD</name>
<reference evidence="1" key="1">
    <citation type="journal article" date="2021" name="Proc. Natl. Acad. Sci. U.S.A.">
        <title>A Catalog of Tens of Thousands of Viruses from Human Metagenomes Reveals Hidden Associations with Chronic Diseases.</title>
        <authorList>
            <person name="Tisza M.J."/>
            <person name="Buck C.B."/>
        </authorList>
    </citation>
    <scope>NUCLEOTIDE SEQUENCE</scope>
    <source>
        <strain evidence="1">Ct3es5</strain>
    </source>
</reference>
<evidence type="ECO:0000313" key="1">
    <source>
        <dbReference type="EMBL" id="DAE10328.1"/>
    </source>
</evidence>
<dbReference type="GO" id="GO:0016301">
    <property type="term" value="F:kinase activity"/>
    <property type="evidence" value="ECO:0007669"/>
    <property type="project" value="UniProtKB-KW"/>
</dbReference>
<keyword evidence="1" id="KW-0808">Transferase</keyword>
<accession>A0A8S5PUA7</accession>
<sequence length="43" mass="5037">MRLPLKLSHIPTGREVFHFTMEMQFSAAIVILHGDLRYSHISR</sequence>
<organism evidence="1">
    <name type="scientific">Siphoviridae sp. ct3es5</name>
    <dbReference type="NCBI Taxonomy" id="2825322"/>
    <lineage>
        <taxon>Viruses</taxon>
        <taxon>Duplodnaviria</taxon>
        <taxon>Heunggongvirae</taxon>
        <taxon>Uroviricota</taxon>
        <taxon>Caudoviricetes</taxon>
    </lineage>
</organism>
<keyword evidence="1" id="KW-0418">Kinase</keyword>
<proteinExistence type="predicted"/>
<protein>
    <submittedName>
        <fullName evidence="1">Choline/ethanolamine kinase</fullName>
    </submittedName>
</protein>